<evidence type="ECO:0000313" key="2">
    <source>
        <dbReference type="EMBL" id="TYP71605.1"/>
    </source>
</evidence>
<dbReference type="EMBL" id="VNHU01000008">
    <property type="protein sequence ID" value="TYP71605.1"/>
    <property type="molecule type" value="Genomic_DNA"/>
</dbReference>
<dbReference type="InterPro" id="IPR000182">
    <property type="entry name" value="GNAT_dom"/>
</dbReference>
<name>A0A5S5BWQ2_9FLAO</name>
<dbReference type="InterPro" id="IPR051531">
    <property type="entry name" value="N-acetyltransferase"/>
</dbReference>
<dbReference type="SUPFAM" id="SSF55729">
    <property type="entry name" value="Acyl-CoA N-acyltransferases (Nat)"/>
    <property type="match status" value="1"/>
</dbReference>
<reference evidence="2 3" key="1">
    <citation type="submission" date="2019-07" db="EMBL/GenBank/DDBJ databases">
        <title>Genomic Encyclopedia of Archaeal and Bacterial Type Strains, Phase II (KMG-II): from individual species to whole genera.</title>
        <authorList>
            <person name="Goeker M."/>
        </authorList>
    </citation>
    <scope>NUCLEOTIDE SEQUENCE [LARGE SCALE GENOMIC DNA]</scope>
    <source>
        <strain evidence="2 3">DSM 17527</strain>
    </source>
</reference>
<dbReference type="PROSITE" id="PS51186">
    <property type="entry name" value="GNAT"/>
    <property type="match status" value="1"/>
</dbReference>
<keyword evidence="2" id="KW-0808">Transferase</keyword>
<dbReference type="GO" id="GO:0016747">
    <property type="term" value="F:acyltransferase activity, transferring groups other than amino-acyl groups"/>
    <property type="evidence" value="ECO:0007669"/>
    <property type="project" value="InterPro"/>
</dbReference>
<organism evidence="2 3">
    <name type="scientific">Aquimarina intermedia</name>
    <dbReference type="NCBI Taxonomy" id="350814"/>
    <lineage>
        <taxon>Bacteria</taxon>
        <taxon>Pseudomonadati</taxon>
        <taxon>Bacteroidota</taxon>
        <taxon>Flavobacteriia</taxon>
        <taxon>Flavobacteriales</taxon>
        <taxon>Flavobacteriaceae</taxon>
        <taxon>Aquimarina</taxon>
    </lineage>
</organism>
<evidence type="ECO:0000259" key="1">
    <source>
        <dbReference type="PROSITE" id="PS51186"/>
    </source>
</evidence>
<dbReference type="Proteomes" id="UP000324376">
    <property type="component" value="Unassembled WGS sequence"/>
</dbReference>
<protein>
    <submittedName>
        <fullName evidence="2">Ribosomal-protein-alanine N-acetyltransferase</fullName>
    </submittedName>
</protein>
<accession>A0A5S5BWQ2</accession>
<dbReference type="PANTHER" id="PTHR43792">
    <property type="entry name" value="GNAT FAMILY, PUTATIVE (AFU_ORTHOLOGUE AFUA_3G00765)-RELATED-RELATED"/>
    <property type="match status" value="1"/>
</dbReference>
<sequence length="183" mass="21268">MIYKKVTIETERCIIRDIEETDAQGMFELDSDPEVHEFLGNKPIQTIEEAKQIIASIRAQYVKNGIGRWAIIDKKTNDFIGWTGLKFEHGLRKEFDYYDLGYRLIKKYWGKGIATETALASLNYGFEQLKLEEIGAAADIKHIASNTILRNLGLQYVDQFEYDGVPHNFYSLKKTEWIRMQGY</sequence>
<dbReference type="RefSeq" id="WP_148783208.1">
    <property type="nucleotide sequence ID" value="NZ_VNHU01000008.1"/>
</dbReference>
<comment type="caution">
    <text evidence="2">The sequence shown here is derived from an EMBL/GenBank/DDBJ whole genome shotgun (WGS) entry which is preliminary data.</text>
</comment>
<dbReference type="Gene3D" id="3.40.630.30">
    <property type="match status" value="1"/>
</dbReference>
<keyword evidence="3" id="KW-1185">Reference proteome</keyword>
<dbReference type="PANTHER" id="PTHR43792:SF16">
    <property type="entry name" value="N-ACETYLTRANSFERASE DOMAIN-CONTAINING PROTEIN"/>
    <property type="match status" value="1"/>
</dbReference>
<dbReference type="OrthoDB" id="9788916at2"/>
<dbReference type="AlphaFoldDB" id="A0A5S5BWQ2"/>
<proteinExistence type="predicted"/>
<dbReference type="InterPro" id="IPR016181">
    <property type="entry name" value="Acyl_CoA_acyltransferase"/>
</dbReference>
<dbReference type="Pfam" id="PF13302">
    <property type="entry name" value="Acetyltransf_3"/>
    <property type="match status" value="1"/>
</dbReference>
<feature type="domain" description="N-acetyltransferase" evidence="1">
    <location>
        <begin position="13"/>
        <end position="176"/>
    </location>
</feature>
<evidence type="ECO:0000313" key="3">
    <source>
        <dbReference type="Proteomes" id="UP000324376"/>
    </source>
</evidence>
<gene>
    <name evidence="2" type="ORF">BD809_10815</name>
</gene>